<gene>
    <name evidence="3" type="primary">LOC100178877</name>
</gene>
<reference evidence="3" key="4">
    <citation type="submission" date="2025-09" db="UniProtKB">
        <authorList>
            <consortium name="Ensembl"/>
        </authorList>
    </citation>
    <scope>IDENTIFICATION</scope>
</reference>
<proteinExistence type="predicted"/>
<evidence type="ECO:0000259" key="2">
    <source>
        <dbReference type="SMART" id="SM00992"/>
    </source>
</evidence>
<dbReference type="InParanoid" id="F6VY51"/>
<dbReference type="OrthoDB" id="28868at2759"/>
<keyword evidence="4" id="KW-1185">Reference proteome</keyword>
<dbReference type="GO" id="GO:0003677">
    <property type="term" value="F:DNA binding"/>
    <property type="evidence" value="ECO:0007669"/>
    <property type="project" value="InterPro"/>
</dbReference>
<dbReference type="InterPro" id="IPR036623">
    <property type="entry name" value="Hemimethylated_DNA-bd_sf"/>
</dbReference>
<dbReference type="EMBL" id="EAAA01002282">
    <property type="status" value="NOT_ANNOTATED_CDS"/>
    <property type="molecule type" value="Genomic_DNA"/>
</dbReference>
<dbReference type="PANTHER" id="PTHR48439:SF1">
    <property type="entry name" value="HEMIMETHYLATED DNA-BINDING DOMAIN-CONTAINING PROTEIN"/>
    <property type="match status" value="1"/>
</dbReference>
<dbReference type="PANTHER" id="PTHR48439">
    <property type="entry name" value="HEMIMETHYLATED DNA-BINDING DOMAIN-CONTAINING PROTEIN"/>
    <property type="match status" value="1"/>
</dbReference>
<reference evidence="3" key="2">
    <citation type="journal article" date="2008" name="Genome Biol.">
        <title>Improved genome assembly and evidence-based global gene model set for the chordate Ciona intestinalis: new insight into intron and operon populations.</title>
        <authorList>
            <person name="Satou Y."/>
            <person name="Mineta K."/>
            <person name="Ogasawara M."/>
            <person name="Sasakura Y."/>
            <person name="Shoguchi E."/>
            <person name="Ueno K."/>
            <person name="Yamada L."/>
            <person name="Matsumoto J."/>
            <person name="Wasserscheid J."/>
            <person name="Dewar K."/>
            <person name="Wiley G.B."/>
            <person name="Macmil S.L."/>
            <person name="Roe B.A."/>
            <person name="Zeller R.W."/>
            <person name="Hastings K.E."/>
            <person name="Lemaire P."/>
            <person name="Lindquist E."/>
            <person name="Endo T."/>
            <person name="Hotta K."/>
            <person name="Inaba K."/>
        </authorList>
    </citation>
    <scope>NUCLEOTIDE SEQUENCE [LARGE SCALE GENOMIC DNA]</scope>
    <source>
        <strain evidence="3">wild type</strain>
    </source>
</reference>
<dbReference type="NCBIfam" id="TIGR02097">
    <property type="entry name" value="yccV"/>
    <property type="match status" value="1"/>
</dbReference>
<dbReference type="OMA" id="ISRWCGS"/>
<evidence type="ECO:0000313" key="4">
    <source>
        <dbReference type="Proteomes" id="UP000008144"/>
    </source>
</evidence>
<evidence type="ECO:0000256" key="1">
    <source>
        <dbReference type="SAM" id="SignalP"/>
    </source>
</evidence>
<name>F6VY51_CIOIN</name>
<dbReference type="GeneTree" id="ENSGT00530000065281"/>
<dbReference type="SMART" id="SM00992">
    <property type="entry name" value="YccV-like"/>
    <property type="match status" value="1"/>
</dbReference>
<dbReference type="InterPro" id="IPR011722">
    <property type="entry name" value="Hemimethylated_DNA-bd_dom"/>
</dbReference>
<dbReference type="RefSeq" id="XP_002125379.1">
    <property type="nucleotide sequence ID" value="XM_002125343.5"/>
</dbReference>
<reference evidence="4" key="1">
    <citation type="journal article" date="2002" name="Science">
        <title>The draft genome of Ciona intestinalis: insights into chordate and vertebrate origins.</title>
        <authorList>
            <person name="Dehal P."/>
            <person name="Satou Y."/>
            <person name="Campbell R.K."/>
            <person name="Chapman J."/>
            <person name="Degnan B."/>
            <person name="De Tomaso A."/>
            <person name="Davidson B."/>
            <person name="Di Gregorio A."/>
            <person name="Gelpke M."/>
            <person name="Goodstein D.M."/>
            <person name="Harafuji N."/>
            <person name="Hastings K.E."/>
            <person name="Ho I."/>
            <person name="Hotta K."/>
            <person name="Huang W."/>
            <person name="Kawashima T."/>
            <person name="Lemaire P."/>
            <person name="Martinez D."/>
            <person name="Meinertzhagen I.A."/>
            <person name="Necula S."/>
            <person name="Nonaka M."/>
            <person name="Putnam N."/>
            <person name="Rash S."/>
            <person name="Saiga H."/>
            <person name="Satake M."/>
            <person name="Terry A."/>
            <person name="Yamada L."/>
            <person name="Wang H.G."/>
            <person name="Awazu S."/>
            <person name="Azumi K."/>
            <person name="Boore J."/>
            <person name="Branno M."/>
            <person name="Chin-Bow S."/>
            <person name="DeSantis R."/>
            <person name="Doyle S."/>
            <person name="Francino P."/>
            <person name="Keys D.N."/>
            <person name="Haga S."/>
            <person name="Hayashi H."/>
            <person name="Hino K."/>
            <person name="Imai K.S."/>
            <person name="Inaba K."/>
            <person name="Kano S."/>
            <person name="Kobayashi K."/>
            <person name="Kobayashi M."/>
            <person name="Lee B.I."/>
            <person name="Makabe K.W."/>
            <person name="Manohar C."/>
            <person name="Matassi G."/>
            <person name="Medina M."/>
            <person name="Mochizuki Y."/>
            <person name="Mount S."/>
            <person name="Morishita T."/>
            <person name="Miura S."/>
            <person name="Nakayama A."/>
            <person name="Nishizaka S."/>
            <person name="Nomoto H."/>
            <person name="Ohta F."/>
            <person name="Oishi K."/>
            <person name="Rigoutsos I."/>
            <person name="Sano M."/>
            <person name="Sasaki A."/>
            <person name="Sasakura Y."/>
            <person name="Shoguchi E."/>
            <person name="Shin-i T."/>
            <person name="Spagnuolo A."/>
            <person name="Stainier D."/>
            <person name="Suzuki M.M."/>
            <person name="Tassy O."/>
            <person name="Takatori N."/>
            <person name="Tokuoka M."/>
            <person name="Yagi K."/>
            <person name="Yoshizaki F."/>
            <person name="Wada S."/>
            <person name="Zhang C."/>
            <person name="Hyatt P.D."/>
            <person name="Larimer F."/>
            <person name="Detter C."/>
            <person name="Doggett N."/>
            <person name="Glavina T."/>
            <person name="Hawkins T."/>
            <person name="Richardson P."/>
            <person name="Lucas S."/>
            <person name="Kohara Y."/>
            <person name="Levine M."/>
            <person name="Satoh N."/>
            <person name="Rokhsar D.S."/>
        </authorList>
    </citation>
    <scope>NUCLEOTIDE SEQUENCE [LARGE SCALE GENOMIC DNA]</scope>
</reference>
<dbReference type="GeneID" id="100178877"/>
<accession>F6VY51</accession>
<protein>
    <submittedName>
        <fullName evidence="3">Uncharacterized LOC100178877</fullName>
    </submittedName>
</protein>
<keyword evidence="1" id="KW-0732">Signal</keyword>
<dbReference type="SUPFAM" id="SSF141255">
    <property type="entry name" value="YccV-like"/>
    <property type="match status" value="1"/>
</dbReference>
<reference evidence="3" key="3">
    <citation type="submission" date="2025-08" db="UniProtKB">
        <authorList>
            <consortium name="Ensembl"/>
        </authorList>
    </citation>
    <scope>IDENTIFICATION</scope>
</reference>
<dbReference type="Proteomes" id="UP000008144">
    <property type="component" value="Chromosome 6"/>
</dbReference>
<feature type="chain" id="PRO_5014090198" evidence="1">
    <location>
        <begin position="24"/>
        <end position="245"/>
    </location>
</feature>
<dbReference type="KEGG" id="cin:100178877"/>
<organism evidence="3 4">
    <name type="scientific">Ciona intestinalis</name>
    <name type="common">Transparent sea squirt</name>
    <name type="synonym">Ascidia intestinalis</name>
    <dbReference type="NCBI Taxonomy" id="7719"/>
    <lineage>
        <taxon>Eukaryota</taxon>
        <taxon>Metazoa</taxon>
        <taxon>Chordata</taxon>
        <taxon>Tunicata</taxon>
        <taxon>Ascidiacea</taxon>
        <taxon>Phlebobranchia</taxon>
        <taxon>Cionidae</taxon>
        <taxon>Ciona</taxon>
    </lineage>
</organism>
<evidence type="ECO:0000313" key="3">
    <source>
        <dbReference type="Ensembl" id="ENSCINP00000008248.3"/>
    </source>
</evidence>
<feature type="domain" description="Hemimethylated DNA-binding" evidence="2">
    <location>
        <begin position="135"/>
        <end position="235"/>
    </location>
</feature>
<dbReference type="Ensembl" id="ENSCINT00000008248.3">
    <property type="protein sequence ID" value="ENSCINP00000008248.3"/>
    <property type="gene ID" value="ENSCING00000004007.3"/>
</dbReference>
<dbReference type="InterPro" id="IPR053189">
    <property type="entry name" value="Clp_protease_adapter_ClpF"/>
</dbReference>
<accession>A0A1W2W632</accession>
<feature type="signal peptide" evidence="1">
    <location>
        <begin position="1"/>
        <end position="23"/>
    </location>
</feature>
<dbReference type="Gene3D" id="2.30.30.390">
    <property type="entry name" value="Hemimethylated DNA-binding domain"/>
    <property type="match status" value="1"/>
</dbReference>
<dbReference type="AlphaFoldDB" id="F6VY51"/>
<sequence>MPGVQITRLQALQLLLIFAAVPAQYLLSEYSGTTRERIRSQSVLNLIETVKEFSNNYLSVSSWRSWIHSSVKAILTTPFTVKIGKHEKTPTHLPHKKLPKQIVQPESVAEEVFSFRNSYGLFATSSTPRVPRPKKVKYRVGQVIKHKLYGYRGVIVGWDDHCKAPDLWIRRMHGDRPTWQTQPNYAILVDERDRKDSQTTYVVEENIEVVRNTRIKHKQIYDYFDEYDGAQYLMRPALQEVYPYD</sequence>
<dbReference type="HOGENOM" id="CLU_090792_0_0_1"/>
<dbReference type="Pfam" id="PF08755">
    <property type="entry name" value="YccV-like"/>
    <property type="match status" value="1"/>
</dbReference>